<protein>
    <submittedName>
        <fullName evidence="2">Tetratricopeptide (TPR) repeat protein</fullName>
    </submittedName>
</protein>
<dbReference type="Gene3D" id="1.25.40.10">
    <property type="entry name" value="Tetratricopeptide repeat domain"/>
    <property type="match status" value="1"/>
</dbReference>
<evidence type="ECO:0000256" key="1">
    <source>
        <dbReference type="SAM" id="SignalP"/>
    </source>
</evidence>
<evidence type="ECO:0000313" key="3">
    <source>
        <dbReference type="Proteomes" id="UP000549457"/>
    </source>
</evidence>
<reference evidence="2 3" key="1">
    <citation type="submission" date="2020-08" db="EMBL/GenBank/DDBJ databases">
        <title>Genomic Encyclopedia of Type Strains, Phase IV (KMG-IV): sequencing the most valuable type-strain genomes for metagenomic binning, comparative biology and taxonomic classification.</title>
        <authorList>
            <person name="Goeker M."/>
        </authorList>
    </citation>
    <scope>NUCLEOTIDE SEQUENCE [LARGE SCALE GENOMIC DNA]</scope>
    <source>
        <strain evidence="2 3">DSM 101730</strain>
    </source>
</reference>
<keyword evidence="1" id="KW-0732">Signal</keyword>
<feature type="chain" id="PRO_5032816720" evidence="1">
    <location>
        <begin position="19"/>
        <end position="722"/>
    </location>
</feature>
<gene>
    <name evidence="2" type="ORF">HNP73_002293</name>
</gene>
<feature type="signal peptide" evidence="1">
    <location>
        <begin position="1"/>
        <end position="18"/>
    </location>
</feature>
<accession>A0A840SK94</accession>
<dbReference type="EMBL" id="JACHFM010000002">
    <property type="protein sequence ID" value="MBB5222357.1"/>
    <property type="molecule type" value="Genomic_DNA"/>
</dbReference>
<dbReference type="SUPFAM" id="SSF48452">
    <property type="entry name" value="TPR-like"/>
    <property type="match status" value="1"/>
</dbReference>
<dbReference type="InterPro" id="IPR011990">
    <property type="entry name" value="TPR-like_helical_dom_sf"/>
</dbReference>
<dbReference type="AlphaFoldDB" id="A0A840SK94"/>
<evidence type="ECO:0000313" key="2">
    <source>
        <dbReference type="EMBL" id="MBB5222357.1"/>
    </source>
</evidence>
<sequence length="722" mass="79263">MPAFTITTWMAFANFAVASWRLAVGPAAGDRLAALTDILSGKCSLDAAFATTGLDAIAAEVERTAEEQAQHFTHAGPARDDAIALFKQVASDAFAHPATFAAGRLDPALITEGMVAALRGGPHAPDFFATPLPEQFFRSVARATLEVMLNRADIIAALSPALWREQMAMTGEIRADTSEIRNETAAIKDVSAETLALVREHLEIKETTVPEIILIAMARKILPHVATRDEALRTLDAAADRAAESLASGEAGSNVDTFVDATLRELATLTAHGRLDAAAQIADHAVSQAKAGYLQLLEAAIRQHLIASDAEGAARYIVEKLAFQYPDARERFAAFAREWHEWHQRGDNAGMRVDHEVSVALARITAETCRDPEDRDQALLWQTMSLTTLGARETSGNRFREALQLTERTLSECDRSRTPKRWAHWQKTLGNLLSEIGSRDPTTGALPKAICAYRKALQVCRRHTFPGDWAGVKMNLGAAYRRIGEGEDGTRRLRYAVTAIEGAAAEFHRLGDRKAAASAAFLLGNVLTTLGQKEDCTARLREAVAAYRSSLAATDRRTYPADWALRRFQLGNVLRMVGARDEDPYVLLRAAAAIRPTLKELWERDERRYWIAAKVNFGDVLRTFGDLKKQADIARCAISVYREVLEVIPRRDLPKDWGTAKEGLARALAVEADLADLRHAPSRVRHAAALVQIDDAITAFEEAGAWPDVRRAVAFRESLADR</sequence>
<comment type="caution">
    <text evidence="2">The sequence shown here is derived from an EMBL/GenBank/DDBJ whole genome shotgun (WGS) entry which is preliminary data.</text>
</comment>
<proteinExistence type="predicted"/>
<name>A0A840SK94_9RHOB</name>
<dbReference type="RefSeq" id="WP_184149058.1">
    <property type="nucleotide sequence ID" value="NZ_JACHFM010000002.1"/>
</dbReference>
<dbReference type="Proteomes" id="UP000549457">
    <property type="component" value="Unassembled WGS sequence"/>
</dbReference>
<organism evidence="2 3">
    <name type="scientific">Amaricoccus macauensis</name>
    <dbReference type="NCBI Taxonomy" id="57001"/>
    <lineage>
        <taxon>Bacteria</taxon>
        <taxon>Pseudomonadati</taxon>
        <taxon>Pseudomonadota</taxon>
        <taxon>Alphaproteobacteria</taxon>
        <taxon>Rhodobacterales</taxon>
        <taxon>Paracoccaceae</taxon>
        <taxon>Amaricoccus</taxon>
    </lineage>
</organism>
<keyword evidence="3" id="KW-1185">Reference proteome</keyword>